<evidence type="ECO:0000256" key="3">
    <source>
        <dbReference type="ARBA" id="ARBA00023274"/>
    </source>
</evidence>
<keyword evidence="2 4" id="KW-0689">Ribosomal protein</keyword>
<evidence type="ECO:0000313" key="4">
    <source>
        <dbReference type="EMBL" id="KAK2099503.1"/>
    </source>
</evidence>
<protein>
    <submittedName>
        <fullName evidence="4">60S ribosomal protein L5</fullName>
    </submittedName>
</protein>
<comment type="caution">
    <text evidence="4">The sequence shown here is derived from an EMBL/GenBank/DDBJ whole genome shotgun (WGS) entry which is preliminary data.</text>
</comment>
<dbReference type="PANTHER" id="PTHR23410">
    <property type="entry name" value="RIBOSOMAL PROTEIN L5-RELATED"/>
    <property type="match status" value="1"/>
</dbReference>
<reference evidence="4 5" key="1">
    <citation type="submission" date="2023-05" db="EMBL/GenBank/DDBJ databases">
        <title>B98-5 Cell Line De Novo Hybrid Assembly: An Optical Mapping Approach.</title>
        <authorList>
            <person name="Kananen K."/>
            <person name="Auerbach J.A."/>
            <person name="Kautto E."/>
            <person name="Blachly J.S."/>
        </authorList>
    </citation>
    <scope>NUCLEOTIDE SEQUENCE [LARGE SCALE GENOMIC DNA]</scope>
    <source>
        <strain evidence="4">B95-8</strain>
        <tissue evidence="4">Cell line</tissue>
    </source>
</reference>
<organism evidence="4 5">
    <name type="scientific">Saguinus oedipus</name>
    <name type="common">Cotton-top tamarin</name>
    <name type="synonym">Oedipomidas oedipus</name>
    <dbReference type="NCBI Taxonomy" id="9490"/>
    <lineage>
        <taxon>Eukaryota</taxon>
        <taxon>Metazoa</taxon>
        <taxon>Chordata</taxon>
        <taxon>Craniata</taxon>
        <taxon>Vertebrata</taxon>
        <taxon>Euteleostomi</taxon>
        <taxon>Mammalia</taxon>
        <taxon>Eutheria</taxon>
        <taxon>Euarchontoglires</taxon>
        <taxon>Primates</taxon>
        <taxon>Haplorrhini</taxon>
        <taxon>Platyrrhini</taxon>
        <taxon>Cebidae</taxon>
        <taxon>Callitrichinae</taxon>
        <taxon>Saguinus</taxon>
    </lineage>
</organism>
<dbReference type="SUPFAM" id="SSF53137">
    <property type="entry name" value="Translational machinery components"/>
    <property type="match status" value="1"/>
</dbReference>
<comment type="similarity">
    <text evidence="1">Belongs to the universal ribosomal protein uL18 family.</text>
</comment>
<dbReference type="InterPro" id="IPR005485">
    <property type="entry name" value="Rbsml_uL18_euk_arch"/>
</dbReference>
<dbReference type="Proteomes" id="UP001266305">
    <property type="component" value="Unassembled WGS sequence"/>
</dbReference>
<dbReference type="PRINTS" id="PR00058">
    <property type="entry name" value="RIBOSOMALL5"/>
</dbReference>
<dbReference type="GO" id="GO:0005840">
    <property type="term" value="C:ribosome"/>
    <property type="evidence" value="ECO:0007669"/>
    <property type="project" value="UniProtKB-KW"/>
</dbReference>
<keyword evidence="5" id="KW-1185">Reference proteome</keyword>
<gene>
    <name evidence="4" type="primary">RPL5_13</name>
    <name evidence="4" type="ORF">P7K49_020851</name>
</gene>
<dbReference type="EMBL" id="JASSZA010000010">
    <property type="protein sequence ID" value="KAK2099503.1"/>
    <property type="molecule type" value="Genomic_DNA"/>
</dbReference>
<evidence type="ECO:0000313" key="5">
    <source>
        <dbReference type="Proteomes" id="UP001266305"/>
    </source>
</evidence>
<sequence>MIVCTVFAHKLPKYGAKVGLTNYAAVYCTGWLLVPRLLDRLGMNKICEGQVEVTRDEYNVESTGGKLGAIICYLDAGIARTTTGSKGFGALKGAVDGGLSVPHSIR</sequence>
<keyword evidence="3" id="KW-0687">Ribonucleoprotein</keyword>
<dbReference type="PANTHER" id="PTHR23410:SF12">
    <property type="entry name" value="LARGE RIBOSOMAL SUBUNIT PROTEIN UL18"/>
    <property type="match status" value="1"/>
</dbReference>
<proteinExistence type="inferred from homology"/>
<dbReference type="Gene3D" id="3.30.420.100">
    <property type="match status" value="1"/>
</dbReference>
<accession>A0ABQ9USM6</accession>
<name>A0ABQ9USM6_SAGOE</name>
<evidence type="ECO:0000256" key="1">
    <source>
        <dbReference type="ARBA" id="ARBA00007116"/>
    </source>
</evidence>
<evidence type="ECO:0000256" key="2">
    <source>
        <dbReference type="ARBA" id="ARBA00022980"/>
    </source>
</evidence>
<dbReference type="Pfam" id="PF17144">
    <property type="entry name" value="Ribosomal_L5e"/>
    <property type="match status" value="1"/>
</dbReference>